<dbReference type="Proteomes" id="UP001595772">
    <property type="component" value="Unassembled WGS sequence"/>
</dbReference>
<dbReference type="PANTHER" id="PTHR43663">
    <property type="entry name" value="CHROMATE TRANSPORT PROTEIN-RELATED"/>
    <property type="match status" value="1"/>
</dbReference>
<comment type="caution">
    <text evidence="8">The sequence shown here is derived from an EMBL/GenBank/DDBJ whole genome shotgun (WGS) entry which is preliminary data.</text>
</comment>
<keyword evidence="4 7" id="KW-0812">Transmembrane</keyword>
<organism evidence="8 9">
    <name type="scientific">Oceanobacillus longus</name>
    <dbReference type="NCBI Taxonomy" id="930120"/>
    <lineage>
        <taxon>Bacteria</taxon>
        <taxon>Bacillati</taxon>
        <taxon>Bacillota</taxon>
        <taxon>Bacilli</taxon>
        <taxon>Bacillales</taxon>
        <taxon>Bacillaceae</taxon>
        <taxon>Oceanobacillus</taxon>
    </lineage>
</organism>
<keyword evidence="3" id="KW-1003">Cell membrane</keyword>
<evidence type="ECO:0000256" key="1">
    <source>
        <dbReference type="ARBA" id="ARBA00004651"/>
    </source>
</evidence>
<accession>A0ABV8GZ93</accession>
<feature type="transmembrane region" description="Helical" evidence="7">
    <location>
        <begin position="72"/>
        <end position="94"/>
    </location>
</feature>
<evidence type="ECO:0000256" key="2">
    <source>
        <dbReference type="ARBA" id="ARBA00005262"/>
    </source>
</evidence>
<keyword evidence="6 7" id="KW-0472">Membrane</keyword>
<reference evidence="9" key="1">
    <citation type="journal article" date="2019" name="Int. J. Syst. Evol. Microbiol.">
        <title>The Global Catalogue of Microorganisms (GCM) 10K type strain sequencing project: providing services to taxonomists for standard genome sequencing and annotation.</title>
        <authorList>
            <consortium name="The Broad Institute Genomics Platform"/>
            <consortium name="The Broad Institute Genome Sequencing Center for Infectious Disease"/>
            <person name="Wu L."/>
            <person name="Ma J."/>
        </authorList>
    </citation>
    <scope>NUCLEOTIDE SEQUENCE [LARGE SCALE GENOMIC DNA]</scope>
    <source>
        <strain evidence="9">IBRC-M 10703</strain>
    </source>
</reference>
<proteinExistence type="inferred from homology"/>
<feature type="transmembrane region" description="Helical" evidence="7">
    <location>
        <begin position="140"/>
        <end position="157"/>
    </location>
</feature>
<dbReference type="InterPro" id="IPR052518">
    <property type="entry name" value="CHR_Transporter"/>
</dbReference>
<evidence type="ECO:0000256" key="4">
    <source>
        <dbReference type="ARBA" id="ARBA00022692"/>
    </source>
</evidence>
<dbReference type="Pfam" id="PF02417">
    <property type="entry name" value="Chromate_transp"/>
    <property type="match status" value="1"/>
</dbReference>
<feature type="transmembrane region" description="Helical" evidence="7">
    <location>
        <begin position="162"/>
        <end position="178"/>
    </location>
</feature>
<feature type="transmembrane region" description="Helical" evidence="7">
    <location>
        <begin position="6"/>
        <end position="25"/>
    </location>
</feature>
<keyword evidence="5 7" id="KW-1133">Transmembrane helix</keyword>
<protein>
    <submittedName>
        <fullName evidence="8">Chromate transporter</fullName>
    </submittedName>
</protein>
<dbReference type="PANTHER" id="PTHR43663:SF1">
    <property type="entry name" value="CHROMATE TRANSPORTER"/>
    <property type="match status" value="1"/>
</dbReference>
<evidence type="ECO:0000313" key="9">
    <source>
        <dbReference type="Proteomes" id="UP001595772"/>
    </source>
</evidence>
<comment type="similarity">
    <text evidence="2">Belongs to the chromate ion transporter (CHR) (TC 2.A.51) family.</text>
</comment>
<comment type="subcellular location">
    <subcellularLocation>
        <location evidence="1">Cell membrane</location>
        <topology evidence="1">Multi-pass membrane protein</topology>
    </subcellularLocation>
</comment>
<evidence type="ECO:0000256" key="7">
    <source>
        <dbReference type="SAM" id="Phobius"/>
    </source>
</evidence>
<evidence type="ECO:0000256" key="3">
    <source>
        <dbReference type="ARBA" id="ARBA00022475"/>
    </source>
</evidence>
<evidence type="ECO:0000256" key="6">
    <source>
        <dbReference type="ARBA" id="ARBA00023136"/>
    </source>
</evidence>
<evidence type="ECO:0000313" key="8">
    <source>
        <dbReference type="EMBL" id="MFC4023504.1"/>
    </source>
</evidence>
<keyword evidence="9" id="KW-1185">Reference proteome</keyword>
<sequence>MIYIQLFWTFFIIGCFSFGGGYAMLPLIGKEVIDEGWLTSLQVNEAFALTGMLPGSIAINSASLIGYQKVGLLGVILTTFGIVLPSLIILILIAKHYKRFQELRYVSDAINGIKPVVVSLIFYSAIKFAINMNIFTTEISWNNLFFLLLLCVSFILMQTERIHPIVVIFISAIGGIIVF</sequence>
<dbReference type="RefSeq" id="WP_379496012.1">
    <property type="nucleotide sequence ID" value="NZ_JBHSAO010000004.1"/>
</dbReference>
<feature type="transmembrane region" description="Helical" evidence="7">
    <location>
        <begin position="46"/>
        <end position="66"/>
    </location>
</feature>
<dbReference type="InterPro" id="IPR003370">
    <property type="entry name" value="Chromate_transpt"/>
</dbReference>
<feature type="transmembrane region" description="Helical" evidence="7">
    <location>
        <begin position="115"/>
        <end position="134"/>
    </location>
</feature>
<name>A0ABV8GZ93_9BACI</name>
<gene>
    <name evidence="8" type="ORF">ACFOUV_06660</name>
</gene>
<evidence type="ECO:0000256" key="5">
    <source>
        <dbReference type="ARBA" id="ARBA00022989"/>
    </source>
</evidence>
<dbReference type="EMBL" id="JBHSAO010000004">
    <property type="protein sequence ID" value="MFC4023504.1"/>
    <property type="molecule type" value="Genomic_DNA"/>
</dbReference>